<feature type="region of interest" description="Disordered" evidence="1">
    <location>
        <begin position="241"/>
        <end position="261"/>
    </location>
</feature>
<dbReference type="STRING" id="745531.A0A0C3S2Z6"/>
<dbReference type="EMBL" id="KN840700">
    <property type="protein sequence ID" value="KIP02125.1"/>
    <property type="molecule type" value="Genomic_DNA"/>
</dbReference>
<dbReference type="InterPro" id="IPR038175">
    <property type="entry name" value="CBM21_dom_sf"/>
</dbReference>
<organism evidence="3 4">
    <name type="scientific">Phlebiopsis gigantea (strain 11061_1 CR5-6)</name>
    <name type="common">White-rot fungus</name>
    <name type="synonym">Peniophora gigantea</name>
    <dbReference type="NCBI Taxonomy" id="745531"/>
    <lineage>
        <taxon>Eukaryota</taxon>
        <taxon>Fungi</taxon>
        <taxon>Dikarya</taxon>
        <taxon>Basidiomycota</taxon>
        <taxon>Agaricomycotina</taxon>
        <taxon>Agaricomycetes</taxon>
        <taxon>Polyporales</taxon>
        <taxon>Phanerochaetaceae</taxon>
        <taxon>Phlebiopsis</taxon>
    </lineage>
</organism>
<protein>
    <submittedName>
        <fullName evidence="3">Carbohydrate-binding module family 21 protein</fullName>
    </submittedName>
</protein>
<feature type="compositionally biased region" description="Low complexity" evidence="1">
    <location>
        <begin position="186"/>
        <end position="198"/>
    </location>
</feature>
<evidence type="ECO:0000259" key="2">
    <source>
        <dbReference type="PROSITE" id="PS51159"/>
    </source>
</evidence>
<dbReference type="AlphaFoldDB" id="A0A0C3S2Z6"/>
<proteinExistence type="predicted"/>
<dbReference type="GO" id="GO:0008157">
    <property type="term" value="F:protein phosphatase 1 binding"/>
    <property type="evidence" value="ECO:0007669"/>
    <property type="project" value="TreeGrafter"/>
</dbReference>
<dbReference type="Pfam" id="PF03370">
    <property type="entry name" value="CBM_21"/>
    <property type="match status" value="1"/>
</dbReference>
<dbReference type="PANTHER" id="PTHR12307">
    <property type="entry name" value="PROTEIN PHOSPHATASE 1 REGULATORY SUBUNIT"/>
    <property type="match status" value="1"/>
</dbReference>
<keyword evidence="4" id="KW-1185">Reference proteome</keyword>
<feature type="region of interest" description="Disordered" evidence="1">
    <location>
        <begin position="122"/>
        <end position="198"/>
    </location>
</feature>
<feature type="compositionally biased region" description="Low complexity" evidence="1">
    <location>
        <begin position="1"/>
        <end position="23"/>
    </location>
</feature>
<feature type="compositionally biased region" description="Polar residues" evidence="1">
    <location>
        <begin position="162"/>
        <end position="180"/>
    </location>
</feature>
<dbReference type="GO" id="GO:2001069">
    <property type="term" value="F:glycogen binding"/>
    <property type="evidence" value="ECO:0007669"/>
    <property type="project" value="TreeGrafter"/>
</dbReference>
<gene>
    <name evidence="3" type="ORF">PHLGIDRAFT_309327</name>
</gene>
<feature type="region of interest" description="Disordered" evidence="1">
    <location>
        <begin position="1"/>
        <end position="96"/>
    </location>
</feature>
<evidence type="ECO:0000313" key="4">
    <source>
        <dbReference type="Proteomes" id="UP000053257"/>
    </source>
</evidence>
<dbReference type="Proteomes" id="UP000053257">
    <property type="component" value="Unassembled WGS sequence"/>
</dbReference>
<dbReference type="OrthoDB" id="1881at2759"/>
<feature type="compositionally biased region" description="Low complexity" evidence="1">
    <location>
        <begin position="279"/>
        <end position="290"/>
    </location>
</feature>
<dbReference type="GO" id="GO:0000164">
    <property type="term" value="C:protein phosphatase type 1 complex"/>
    <property type="evidence" value="ECO:0007669"/>
    <property type="project" value="TreeGrafter"/>
</dbReference>
<dbReference type="GO" id="GO:0005979">
    <property type="term" value="P:regulation of glycogen biosynthetic process"/>
    <property type="evidence" value="ECO:0007669"/>
    <property type="project" value="TreeGrafter"/>
</dbReference>
<evidence type="ECO:0000256" key="1">
    <source>
        <dbReference type="SAM" id="MobiDB-lite"/>
    </source>
</evidence>
<dbReference type="PROSITE" id="PS51159">
    <property type="entry name" value="CBM21"/>
    <property type="match status" value="1"/>
</dbReference>
<feature type="region of interest" description="Disordered" evidence="1">
    <location>
        <begin position="279"/>
        <end position="307"/>
    </location>
</feature>
<feature type="domain" description="CBM21" evidence="2">
    <location>
        <begin position="311"/>
        <end position="452"/>
    </location>
</feature>
<feature type="non-terminal residue" evidence="3">
    <location>
        <position position="458"/>
    </location>
</feature>
<dbReference type="Gene3D" id="2.60.40.2440">
    <property type="entry name" value="Carbohydrate binding type-21 domain"/>
    <property type="match status" value="1"/>
</dbReference>
<dbReference type="HOGENOM" id="CLU_014459_1_1_1"/>
<accession>A0A0C3S2Z6</accession>
<name>A0A0C3S2Z6_PHLG1</name>
<dbReference type="PANTHER" id="PTHR12307:SF36">
    <property type="entry name" value="GLYCOGEN-BINDING SUBUNIT 76A"/>
    <property type="match status" value="1"/>
</dbReference>
<sequence length="458" mass="48847">MPYAYPADPSSSSAAATSSTTTPLRHAHRRTRSSFTDERGPGAFTSLGSLPRRRPSADSAKRALFHLSVDDDSPPDDDHSPSTSPHAPPAPLSLPLKSLQLSIAHGRFSPTVAPPTHIDLPKATLIPASPPTSDVPFPTSSPLSPTDLRSPFLPATPPLSRHSLSTSTASIPRTPSTPIILSNGRPLKPSLKSSSSSPNVAADFAAVRRHHSRAQSAPSTPRVHFAERDADLATVRVYSRTGKPASLSKPAGEETETETEAEYPFPTLLAAGSFSAALASPSRSGGASPSQLLHEVDPAPGVTSAIPNLEPAAGANIFLETVTLPRTRPPTLRGTVLVRNIHFEKSVVVRFTLDDWQTTSEVACRHVVSLPGLPPPFPRPARPTLGDVAGQLAEGAEDPSLQWDRFSFTIRLEDYEAKLSERTLFLVARFAACHGALGEFWDNNRGANYRVGFRRAAA</sequence>
<evidence type="ECO:0000313" key="3">
    <source>
        <dbReference type="EMBL" id="KIP02125.1"/>
    </source>
</evidence>
<dbReference type="InterPro" id="IPR050782">
    <property type="entry name" value="PP1_regulatory_subunit_3"/>
</dbReference>
<dbReference type="InterPro" id="IPR005036">
    <property type="entry name" value="CBM21_dom"/>
</dbReference>
<reference evidence="3 4" key="1">
    <citation type="journal article" date="2014" name="PLoS Genet.">
        <title>Analysis of the Phlebiopsis gigantea genome, transcriptome and secretome provides insight into its pioneer colonization strategies of wood.</title>
        <authorList>
            <person name="Hori C."/>
            <person name="Ishida T."/>
            <person name="Igarashi K."/>
            <person name="Samejima M."/>
            <person name="Suzuki H."/>
            <person name="Master E."/>
            <person name="Ferreira P."/>
            <person name="Ruiz-Duenas F.J."/>
            <person name="Held B."/>
            <person name="Canessa P."/>
            <person name="Larrondo L.F."/>
            <person name="Schmoll M."/>
            <person name="Druzhinina I.S."/>
            <person name="Kubicek C.P."/>
            <person name="Gaskell J.A."/>
            <person name="Kersten P."/>
            <person name="St John F."/>
            <person name="Glasner J."/>
            <person name="Sabat G."/>
            <person name="Splinter BonDurant S."/>
            <person name="Syed K."/>
            <person name="Yadav J."/>
            <person name="Mgbeahuruike A.C."/>
            <person name="Kovalchuk A."/>
            <person name="Asiegbu F.O."/>
            <person name="Lackner G."/>
            <person name="Hoffmeister D."/>
            <person name="Rencoret J."/>
            <person name="Gutierrez A."/>
            <person name="Sun H."/>
            <person name="Lindquist E."/>
            <person name="Barry K."/>
            <person name="Riley R."/>
            <person name="Grigoriev I.V."/>
            <person name="Henrissat B."/>
            <person name="Kues U."/>
            <person name="Berka R.M."/>
            <person name="Martinez A.T."/>
            <person name="Covert S.F."/>
            <person name="Blanchette R.A."/>
            <person name="Cullen D."/>
        </authorList>
    </citation>
    <scope>NUCLEOTIDE SEQUENCE [LARGE SCALE GENOMIC DNA]</scope>
    <source>
        <strain evidence="3 4">11061_1 CR5-6</strain>
    </source>
</reference>